<gene>
    <name evidence="2" type="ORF">NBR_LOCUS15288</name>
</gene>
<feature type="transmembrane region" description="Helical" evidence="1">
    <location>
        <begin position="26"/>
        <end position="49"/>
    </location>
</feature>
<keyword evidence="1" id="KW-0812">Transmembrane</keyword>
<proteinExistence type="predicted"/>
<dbReference type="Proteomes" id="UP000271162">
    <property type="component" value="Unassembled WGS sequence"/>
</dbReference>
<organism evidence="4">
    <name type="scientific">Nippostrongylus brasiliensis</name>
    <name type="common">Rat hookworm</name>
    <dbReference type="NCBI Taxonomy" id="27835"/>
    <lineage>
        <taxon>Eukaryota</taxon>
        <taxon>Metazoa</taxon>
        <taxon>Ecdysozoa</taxon>
        <taxon>Nematoda</taxon>
        <taxon>Chromadorea</taxon>
        <taxon>Rhabditida</taxon>
        <taxon>Rhabditina</taxon>
        <taxon>Rhabditomorpha</taxon>
        <taxon>Strongyloidea</taxon>
        <taxon>Heligmosomidae</taxon>
        <taxon>Nippostrongylus</taxon>
    </lineage>
</organism>
<keyword evidence="3" id="KW-1185">Reference proteome</keyword>
<evidence type="ECO:0000313" key="2">
    <source>
        <dbReference type="EMBL" id="VDL78882.1"/>
    </source>
</evidence>
<reference evidence="4" key="1">
    <citation type="submission" date="2017-02" db="UniProtKB">
        <authorList>
            <consortium name="WormBaseParasite"/>
        </authorList>
    </citation>
    <scope>IDENTIFICATION</scope>
</reference>
<evidence type="ECO:0000313" key="3">
    <source>
        <dbReference type="Proteomes" id="UP000271162"/>
    </source>
</evidence>
<accession>A0A0N4YEY3</accession>
<protein>
    <submittedName>
        <fullName evidence="4">Hematopoietic cell signal transducer (inferred by orthology to a human protein)</fullName>
    </submittedName>
</protein>
<evidence type="ECO:0000313" key="4">
    <source>
        <dbReference type="WBParaSite" id="NBR_0001528701-mRNA-1"/>
    </source>
</evidence>
<reference evidence="2 3" key="2">
    <citation type="submission" date="2018-11" db="EMBL/GenBank/DDBJ databases">
        <authorList>
            <consortium name="Pathogen Informatics"/>
        </authorList>
    </citation>
    <scope>NUCLEOTIDE SEQUENCE [LARGE SCALE GENOMIC DNA]</scope>
</reference>
<dbReference type="WBParaSite" id="NBR_0001528701-mRNA-1">
    <property type="protein sequence ID" value="NBR_0001528701-mRNA-1"/>
    <property type="gene ID" value="NBR_0001528701"/>
</dbReference>
<dbReference type="EMBL" id="UYSL01021671">
    <property type="protein sequence ID" value="VDL78882.1"/>
    <property type="molecule type" value="Genomic_DNA"/>
</dbReference>
<name>A0A0N4YEY3_NIPBR</name>
<keyword evidence="1" id="KW-0472">Membrane</keyword>
<sequence>MSLDVTLDNLNTTLQQISDLLRTVEIAVLIVAVALAILLIGMTITCYYAKYKKYSALRVDDEHSANSYSKSLCIYKSGAGRCFHFL</sequence>
<dbReference type="OMA" id="FFYGKYN"/>
<keyword evidence="1" id="KW-1133">Transmembrane helix</keyword>
<dbReference type="AlphaFoldDB" id="A0A0N4YEY3"/>
<evidence type="ECO:0000256" key="1">
    <source>
        <dbReference type="SAM" id="Phobius"/>
    </source>
</evidence>